<evidence type="ECO:0000256" key="5">
    <source>
        <dbReference type="ARBA" id="ARBA00048542"/>
    </source>
</evidence>
<dbReference type="Proteomes" id="UP000192276">
    <property type="component" value="Unassembled WGS sequence"/>
</dbReference>
<evidence type="ECO:0000256" key="6">
    <source>
        <dbReference type="HAMAP-Rule" id="MF_01216"/>
    </source>
</evidence>
<gene>
    <name evidence="6" type="primary">azoR</name>
    <name evidence="8" type="ORF">A4R26_04425</name>
</gene>
<dbReference type="EMBL" id="LWBP01000199">
    <property type="protein sequence ID" value="OQP56663.1"/>
    <property type="molecule type" value="Genomic_DNA"/>
</dbReference>
<dbReference type="GO" id="GO:0016652">
    <property type="term" value="F:oxidoreductase activity, acting on NAD(P)H as acceptor"/>
    <property type="evidence" value="ECO:0007669"/>
    <property type="project" value="UniProtKB-UniRule"/>
</dbReference>
<dbReference type="EC" id="1.7.1.17" evidence="6"/>
<dbReference type="SUPFAM" id="SSF52218">
    <property type="entry name" value="Flavoproteins"/>
    <property type="match status" value="1"/>
</dbReference>
<dbReference type="InterPro" id="IPR029039">
    <property type="entry name" value="Flavoprotein-like_sf"/>
</dbReference>
<dbReference type="Pfam" id="PF02525">
    <property type="entry name" value="Flavodoxin_2"/>
    <property type="match status" value="1"/>
</dbReference>
<comment type="catalytic activity">
    <reaction evidence="6">
        <text>2 a quinone + NADH + H(+) = 2 a 1,4-benzosemiquinone + NAD(+)</text>
        <dbReference type="Rhea" id="RHEA:65952"/>
        <dbReference type="ChEBI" id="CHEBI:15378"/>
        <dbReference type="ChEBI" id="CHEBI:57540"/>
        <dbReference type="ChEBI" id="CHEBI:57945"/>
        <dbReference type="ChEBI" id="CHEBI:132124"/>
        <dbReference type="ChEBI" id="CHEBI:134225"/>
    </reaction>
</comment>
<evidence type="ECO:0000256" key="2">
    <source>
        <dbReference type="ARBA" id="ARBA00022643"/>
    </source>
</evidence>
<dbReference type="Gene3D" id="3.40.50.360">
    <property type="match status" value="1"/>
</dbReference>
<evidence type="ECO:0000313" key="9">
    <source>
        <dbReference type="Proteomes" id="UP000192276"/>
    </source>
</evidence>
<dbReference type="PANTHER" id="PTHR43741:SF4">
    <property type="entry name" value="FMN-DEPENDENT NADH:QUINONE OXIDOREDUCTASE"/>
    <property type="match status" value="1"/>
</dbReference>
<dbReference type="GO" id="GO:0009055">
    <property type="term" value="F:electron transfer activity"/>
    <property type="evidence" value="ECO:0007669"/>
    <property type="project" value="UniProtKB-UniRule"/>
</dbReference>
<evidence type="ECO:0000256" key="4">
    <source>
        <dbReference type="ARBA" id="ARBA00023027"/>
    </source>
</evidence>
<evidence type="ECO:0000259" key="7">
    <source>
        <dbReference type="Pfam" id="PF02525"/>
    </source>
</evidence>
<comment type="subunit">
    <text evidence="6">Homodimer.</text>
</comment>
<comment type="catalytic activity">
    <reaction evidence="5">
        <text>N,N-dimethyl-1,4-phenylenediamine + anthranilate + 2 NAD(+) = 2-(4-dimethylaminophenyl)diazenylbenzoate + 2 NADH + 2 H(+)</text>
        <dbReference type="Rhea" id="RHEA:55872"/>
        <dbReference type="ChEBI" id="CHEBI:15378"/>
        <dbReference type="ChEBI" id="CHEBI:15783"/>
        <dbReference type="ChEBI" id="CHEBI:16567"/>
        <dbReference type="ChEBI" id="CHEBI:57540"/>
        <dbReference type="ChEBI" id="CHEBI:57945"/>
        <dbReference type="ChEBI" id="CHEBI:71579"/>
        <dbReference type="EC" id="1.7.1.17"/>
    </reaction>
    <physiologicalReaction direction="right-to-left" evidence="5">
        <dbReference type="Rhea" id="RHEA:55874"/>
    </physiologicalReaction>
</comment>
<dbReference type="AlphaFoldDB" id="A0A1V9FE71"/>
<keyword evidence="2 6" id="KW-0288">FMN</keyword>
<evidence type="ECO:0000256" key="3">
    <source>
        <dbReference type="ARBA" id="ARBA00023002"/>
    </source>
</evidence>
<reference evidence="9" key="1">
    <citation type="submission" date="2016-04" db="EMBL/GenBank/DDBJ databases">
        <authorList>
            <person name="Chen L."/>
            <person name="Zhuang W."/>
            <person name="Wang G."/>
        </authorList>
    </citation>
    <scope>NUCLEOTIDE SEQUENCE [LARGE SCALE GENOMIC DNA]</scope>
    <source>
        <strain evidence="9">208</strain>
    </source>
</reference>
<comment type="function">
    <text evidence="6">Also exhibits azoreductase activity. Catalyzes the reductive cleavage of the azo bond in aromatic azo compounds to the corresponding amines.</text>
</comment>
<keyword evidence="1 6" id="KW-0285">Flavoprotein</keyword>
<dbReference type="HAMAP" id="MF_01216">
    <property type="entry name" value="Azoreductase_type1"/>
    <property type="match status" value="1"/>
</dbReference>
<keyword evidence="9" id="KW-1185">Reference proteome</keyword>
<dbReference type="EC" id="1.6.5.-" evidence="6"/>
<keyword evidence="4 6" id="KW-0520">NAD</keyword>
<name>A0A1V9FE71_9BACT</name>
<comment type="caution">
    <text evidence="6">Lacks conserved residue(s) required for the propagation of feature annotation.</text>
</comment>
<evidence type="ECO:0000313" key="8">
    <source>
        <dbReference type="EMBL" id="OQP56663.1"/>
    </source>
</evidence>
<sequence>MKKILNIVSSAKGDMSFSNKLSGAIIDKLLTVYPGSRVQTRDLATDPLPHLQGHQIAAFFTPADLRTEEHKEAIRNSDDAVKELMSADIIVIGVPLYNFGVPSVLKAWVDHIARAGITFSYADGTPKGLVTDKKVYLAIASGGIYSEGPMQSYDFTEPFLRKSLGFIGMNDITAFRVEGTSIPQFSESALPKAVAEVNEFAF</sequence>
<dbReference type="GO" id="GO:0010181">
    <property type="term" value="F:FMN binding"/>
    <property type="evidence" value="ECO:0007669"/>
    <property type="project" value="UniProtKB-UniRule"/>
</dbReference>
<protein>
    <recommendedName>
        <fullName evidence="6">FMN dependent NADH:quinone oxidoreductase</fullName>
        <ecNumber evidence="6">1.6.5.-</ecNumber>
    </recommendedName>
    <alternativeName>
        <fullName evidence="6">Azo-dye reductase</fullName>
    </alternativeName>
    <alternativeName>
        <fullName evidence="6">FMN-dependent NADH-azo compound oxidoreductase</fullName>
    </alternativeName>
    <alternativeName>
        <fullName evidence="6">FMN-dependent NADH-azoreductase</fullName>
        <ecNumber evidence="6">1.7.1.17</ecNumber>
    </alternativeName>
</protein>
<dbReference type="OrthoDB" id="9805013at2"/>
<proteinExistence type="inferred from homology"/>
<evidence type="ECO:0000256" key="1">
    <source>
        <dbReference type="ARBA" id="ARBA00022630"/>
    </source>
</evidence>
<dbReference type="GO" id="GO:0016655">
    <property type="term" value="F:oxidoreductase activity, acting on NAD(P)H, quinone or similar compound as acceptor"/>
    <property type="evidence" value="ECO:0007669"/>
    <property type="project" value="InterPro"/>
</dbReference>
<dbReference type="PANTHER" id="PTHR43741">
    <property type="entry name" value="FMN-DEPENDENT NADH-AZOREDUCTASE 1"/>
    <property type="match status" value="1"/>
</dbReference>
<feature type="binding site" evidence="6">
    <location>
        <begin position="16"/>
        <end position="18"/>
    </location>
    <ligand>
        <name>FMN</name>
        <dbReference type="ChEBI" id="CHEBI:58210"/>
    </ligand>
</feature>
<comment type="function">
    <text evidence="6">Quinone reductase that provides resistance to thiol-specific stress caused by electrophilic quinones.</text>
</comment>
<dbReference type="RefSeq" id="WP_081168475.1">
    <property type="nucleotide sequence ID" value="NZ_LWBP01000199.1"/>
</dbReference>
<organism evidence="8 9">
    <name type="scientific">Niastella populi</name>
    <dbReference type="NCBI Taxonomy" id="550983"/>
    <lineage>
        <taxon>Bacteria</taxon>
        <taxon>Pseudomonadati</taxon>
        <taxon>Bacteroidota</taxon>
        <taxon>Chitinophagia</taxon>
        <taxon>Chitinophagales</taxon>
        <taxon>Chitinophagaceae</taxon>
        <taxon>Niastella</taxon>
    </lineage>
</organism>
<dbReference type="InterPro" id="IPR023048">
    <property type="entry name" value="NADH:quinone_OxRdtase_FMN_depd"/>
</dbReference>
<comment type="similarity">
    <text evidence="6">Belongs to the azoreductase type 1 family.</text>
</comment>
<dbReference type="InterPro" id="IPR050104">
    <property type="entry name" value="FMN-dep_NADH:Q_OxRdtase_AzoR1"/>
</dbReference>
<comment type="caution">
    <text evidence="8">The sequence shown here is derived from an EMBL/GenBank/DDBJ whole genome shotgun (WGS) entry which is preliminary data.</text>
</comment>
<dbReference type="STRING" id="550983.A4R26_04425"/>
<keyword evidence="3 6" id="KW-0560">Oxidoreductase</keyword>
<feature type="binding site" evidence="6">
    <location>
        <position position="10"/>
    </location>
    <ligand>
        <name>FMN</name>
        <dbReference type="ChEBI" id="CHEBI:58210"/>
    </ligand>
</feature>
<comment type="cofactor">
    <cofactor evidence="6">
        <name>FMN</name>
        <dbReference type="ChEBI" id="CHEBI:58210"/>
    </cofactor>
    <text evidence="6">Binds 1 FMN per subunit.</text>
</comment>
<accession>A0A1V9FE71</accession>
<dbReference type="InterPro" id="IPR003680">
    <property type="entry name" value="Flavodoxin_fold"/>
</dbReference>
<feature type="domain" description="Flavodoxin-like fold" evidence="7">
    <location>
        <begin position="2"/>
        <end position="199"/>
    </location>
</feature>